<name>A0ABU2AIW4_9ACTN</name>
<proteinExistence type="predicted"/>
<dbReference type="Proteomes" id="UP001183604">
    <property type="component" value="Unassembled WGS sequence"/>
</dbReference>
<dbReference type="EMBL" id="JAVDYD010000001">
    <property type="protein sequence ID" value="MDR7337156.1"/>
    <property type="molecule type" value="Genomic_DNA"/>
</dbReference>
<comment type="caution">
    <text evidence="7">The sequence shown here is derived from an EMBL/GenBank/DDBJ whole genome shotgun (WGS) entry which is preliminary data.</text>
</comment>
<feature type="transmembrane region" description="Helical" evidence="6">
    <location>
        <begin position="163"/>
        <end position="184"/>
    </location>
</feature>
<protein>
    <submittedName>
        <fullName evidence="7">VIT1/CCC1 family predicted Fe2+/Mn2+ transporter</fullName>
    </submittedName>
</protein>
<dbReference type="InterPro" id="IPR008217">
    <property type="entry name" value="Ccc1_fam"/>
</dbReference>
<comment type="subcellular location">
    <subcellularLocation>
        <location evidence="1">Endomembrane system</location>
        <topology evidence="1">Multi-pass membrane protein</topology>
    </subcellularLocation>
</comment>
<gene>
    <name evidence="7" type="ORF">J2S69_000875</name>
</gene>
<feature type="region of interest" description="Disordered" evidence="5">
    <location>
        <begin position="1"/>
        <end position="22"/>
    </location>
</feature>
<keyword evidence="3 6" id="KW-1133">Transmembrane helix</keyword>
<evidence type="ECO:0000313" key="8">
    <source>
        <dbReference type="Proteomes" id="UP001183604"/>
    </source>
</evidence>
<sequence>MMAQNGHEGHEHDSGAHNGDGPGSIGNRLNWLRAGVLGANDGIVSTAGIVIGVAGATSDRSTILLSGVAGLVAGAFSMAGGEYTSVSTQRDTEATLVEGERQELAEDPDGAEAELAANLEARGLSSETAQDAARELSERNPLRAHAVVEYGLDPDELTSPWQAAISSFISFTCGALLPLVAITLLPDGSRVVGCAIAVIAALALTGYTSARLGGAPRAKAMLRVMAVGAATMVATYLIGSAFGVATG</sequence>
<evidence type="ECO:0000256" key="2">
    <source>
        <dbReference type="ARBA" id="ARBA00022692"/>
    </source>
</evidence>
<keyword evidence="2 6" id="KW-0812">Transmembrane</keyword>
<evidence type="ECO:0000256" key="1">
    <source>
        <dbReference type="ARBA" id="ARBA00004127"/>
    </source>
</evidence>
<evidence type="ECO:0000256" key="6">
    <source>
        <dbReference type="SAM" id="Phobius"/>
    </source>
</evidence>
<evidence type="ECO:0000256" key="4">
    <source>
        <dbReference type="ARBA" id="ARBA00023136"/>
    </source>
</evidence>
<dbReference type="CDD" id="cd02432">
    <property type="entry name" value="Nodulin-21_like_1"/>
    <property type="match status" value="1"/>
</dbReference>
<dbReference type="PANTHER" id="PTHR31851">
    <property type="entry name" value="FE(2+)/MN(2+) TRANSPORTER PCL1"/>
    <property type="match status" value="1"/>
</dbReference>
<evidence type="ECO:0000256" key="3">
    <source>
        <dbReference type="ARBA" id="ARBA00022989"/>
    </source>
</evidence>
<feature type="transmembrane region" description="Helical" evidence="6">
    <location>
        <begin position="222"/>
        <end position="245"/>
    </location>
</feature>
<keyword evidence="4 6" id="KW-0472">Membrane</keyword>
<reference evidence="7 8" key="1">
    <citation type="submission" date="2023-07" db="EMBL/GenBank/DDBJ databases">
        <title>Sequencing the genomes of 1000 actinobacteria strains.</title>
        <authorList>
            <person name="Klenk H.-P."/>
        </authorList>
    </citation>
    <scope>NUCLEOTIDE SEQUENCE [LARGE SCALE GENOMIC DNA]</scope>
    <source>
        <strain evidence="7 8">DSM 44724</strain>
    </source>
</reference>
<evidence type="ECO:0000313" key="7">
    <source>
        <dbReference type="EMBL" id="MDR7337156.1"/>
    </source>
</evidence>
<organism evidence="7 8">
    <name type="scientific">Glycomyces lechevalierae</name>
    <dbReference type="NCBI Taxonomy" id="256034"/>
    <lineage>
        <taxon>Bacteria</taxon>
        <taxon>Bacillati</taxon>
        <taxon>Actinomycetota</taxon>
        <taxon>Actinomycetes</taxon>
        <taxon>Glycomycetales</taxon>
        <taxon>Glycomycetaceae</taxon>
        <taxon>Glycomyces</taxon>
    </lineage>
</organism>
<dbReference type="Pfam" id="PF01988">
    <property type="entry name" value="VIT1"/>
    <property type="match status" value="1"/>
</dbReference>
<feature type="transmembrane region" description="Helical" evidence="6">
    <location>
        <begin position="190"/>
        <end position="210"/>
    </location>
</feature>
<evidence type="ECO:0000256" key="5">
    <source>
        <dbReference type="SAM" id="MobiDB-lite"/>
    </source>
</evidence>
<accession>A0ABU2AIW4</accession>
<keyword evidence="8" id="KW-1185">Reference proteome</keyword>